<dbReference type="InterPro" id="IPR013783">
    <property type="entry name" value="Ig-like_fold"/>
</dbReference>
<dbReference type="GO" id="GO:0005975">
    <property type="term" value="P:carbohydrate metabolic process"/>
    <property type="evidence" value="ECO:0007669"/>
    <property type="project" value="UniProtKB-ARBA"/>
</dbReference>
<feature type="domain" description="Bacterial Ig-like" evidence="2">
    <location>
        <begin position="171"/>
        <end position="259"/>
    </location>
</feature>
<dbReference type="InterPro" id="IPR032109">
    <property type="entry name" value="Big_3_5"/>
</dbReference>
<dbReference type="Proteomes" id="UP000313231">
    <property type="component" value="Unassembled WGS sequence"/>
</dbReference>
<name>A0A5C4VL85_9ACTN</name>
<sequence>MHAPRWNSRISLLLAAALVGMLAPLALAAPARAASLSDLRLNEVRTFHGGSDVVEIHNTGPDPVSLDGAVLAFAFLGGEGSQPLAGTIGGHGYLIVGVTMDDGPGYARILDATGGSPAVEVDRVDFDAFVSTSWQLCPDASTGLGAAWVVSPRPSLGGRNVCVVDTTTTLEVAPTSPAYGETVELTATVASVTGPDTPDGTVIFSDGDTVLGTAVLDATGTATLDVDDLAVGGHALTASYVGVEAFRPSESVAVALDVARASTTTTLTAAPASVTYGDPVTLTATLTPGSGSGPTGSVSFSDGDSLLGTAVVDGDGTARLTVDLAAGSHRLSASYAGDARFAPSASEMMTLEVAKAPTSLTATAYLRLWPLGLGHVSATLTSRGAPLPGATVEFLGGATVVCRSTTDAAGVATCAAPGLLLPALLDGGYTVRYAGDASHDAATARGALIG</sequence>
<feature type="domain" description="Bacterial Ig-like" evidence="2">
    <location>
        <begin position="267"/>
        <end position="354"/>
    </location>
</feature>
<comment type="caution">
    <text evidence="3">The sequence shown here is derived from an EMBL/GenBank/DDBJ whole genome shotgun (WGS) entry which is preliminary data.</text>
</comment>
<dbReference type="RefSeq" id="WP_139624503.1">
    <property type="nucleotide sequence ID" value="NZ_VDMP01000027.1"/>
</dbReference>
<evidence type="ECO:0000256" key="1">
    <source>
        <dbReference type="SAM" id="SignalP"/>
    </source>
</evidence>
<accession>A0A5C4VL85</accession>
<gene>
    <name evidence="3" type="ORF">FHP29_19330</name>
</gene>
<evidence type="ECO:0000313" key="3">
    <source>
        <dbReference type="EMBL" id="TNM36316.1"/>
    </source>
</evidence>
<dbReference type="OrthoDB" id="5116909at2"/>
<dbReference type="AlphaFoldDB" id="A0A5C4VL85"/>
<proteinExistence type="predicted"/>
<dbReference type="Gene3D" id="2.60.40.10">
    <property type="entry name" value="Immunoglobulins"/>
    <property type="match status" value="2"/>
</dbReference>
<dbReference type="Pfam" id="PF16640">
    <property type="entry name" value="Big_3_5"/>
    <property type="match status" value="2"/>
</dbReference>
<reference evidence="3 4" key="1">
    <citation type="journal article" date="2016" name="Int. J. Syst. Evol. Microbiol.">
        <title>Nocardioides albidus sp. nov., an actinobacterium isolated from garden soil.</title>
        <authorList>
            <person name="Singh H."/>
            <person name="Du J."/>
            <person name="Trinh H."/>
            <person name="Won K."/>
            <person name="Yang J.E."/>
            <person name="Yin C."/>
            <person name="Kook M."/>
            <person name="Yi T.H."/>
        </authorList>
    </citation>
    <scope>NUCLEOTIDE SEQUENCE [LARGE SCALE GENOMIC DNA]</scope>
    <source>
        <strain evidence="3 4">CCTCC AB 2015297</strain>
    </source>
</reference>
<feature type="chain" id="PRO_5039187747" evidence="1">
    <location>
        <begin position="29"/>
        <end position="450"/>
    </location>
</feature>
<organism evidence="3 4">
    <name type="scientific">Nocardioides albidus</name>
    <dbReference type="NCBI Taxonomy" id="1517589"/>
    <lineage>
        <taxon>Bacteria</taxon>
        <taxon>Bacillati</taxon>
        <taxon>Actinomycetota</taxon>
        <taxon>Actinomycetes</taxon>
        <taxon>Propionibacteriales</taxon>
        <taxon>Nocardioidaceae</taxon>
        <taxon>Nocardioides</taxon>
    </lineage>
</organism>
<evidence type="ECO:0000313" key="4">
    <source>
        <dbReference type="Proteomes" id="UP000313231"/>
    </source>
</evidence>
<evidence type="ECO:0000259" key="2">
    <source>
        <dbReference type="Pfam" id="PF16640"/>
    </source>
</evidence>
<protein>
    <submittedName>
        <fullName evidence="3">Ig-like domain repeat protein</fullName>
    </submittedName>
</protein>
<feature type="signal peptide" evidence="1">
    <location>
        <begin position="1"/>
        <end position="28"/>
    </location>
</feature>
<keyword evidence="4" id="KW-1185">Reference proteome</keyword>
<keyword evidence="1" id="KW-0732">Signal</keyword>
<dbReference type="EMBL" id="VDMP01000027">
    <property type="protein sequence ID" value="TNM36316.1"/>
    <property type="molecule type" value="Genomic_DNA"/>
</dbReference>